<dbReference type="Gene3D" id="3.90.800.10">
    <property type="entry name" value="Glutamyl-tRNA Synthetase, Domain 3"/>
    <property type="match status" value="1"/>
</dbReference>
<dbReference type="PRINTS" id="PR00987">
    <property type="entry name" value="TRNASYNTHGLU"/>
</dbReference>
<keyword evidence="7" id="KW-0648">Protein biosynthesis</keyword>
<evidence type="ECO:0000256" key="3">
    <source>
        <dbReference type="ARBA" id="ARBA00022741"/>
    </source>
</evidence>
<evidence type="ECO:0000259" key="8">
    <source>
        <dbReference type="Pfam" id="PF00749"/>
    </source>
</evidence>
<proteinExistence type="inferred from homology"/>
<dbReference type="RefSeq" id="WP_279242031.1">
    <property type="nucleotide sequence ID" value="NZ_CP036501.1"/>
</dbReference>
<keyword evidence="6 7" id="KW-0030">Aminoacyl-tRNA synthetase</keyword>
<dbReference type="GO" id="GO:0016874">
    <property type="term" value="F:ligase activity"/>
    <property type="evidence" value="ECO:0007669"/>
    <property type="project" value="UniProtKB-KW"/>
</dbReference>
<keyword evidence="10" id="KW-1185">Reference proteome</keyword>
<dbReference type="NCBIfam" id="TIGR03838">
    <property type="entry name" value="queuosine_YadB"/>
    <property type="match status" value="1"/>
</dbReference>
<dbReference type="EC" id="6.1.1.-" evidence="9"/>
<dbReference type="InterPro" id="IPR049940">
    <property type="entry name" value="GluQ/Sye"/>
</dbReference>
<evidence type="ECO:0000256" key="4">
    <source>
        <dbReference type="ARBA" id="ARBA00022833"/>
    </source>
</evidence>
<dbReference type="EMBL" id="CP036501">
    <property type="protein sequence ID" value="UZP73252.1"/>
    <property type="molecule type" value="Genomic_DNA"/>
</dbReference>
<evidence type="ECO:0000256" key="2">
    <source>
        <dbReference type="ARBA" id="ARBA00022723"/>
    </source>
</evidence>
<keyword evidence="4" id="KW-0862">Zinc</keyword>
<comment type="similarity">
    <text evidence="7">Belongs to the class-I aminoacyl-tRNA synthetase family.</text>
</comment>
<evidence type="ECO:0000313" key="9">
    <source>
        <dbReference type="EMBL" id="UZP73252.1"/>
    </source>
</evidence>
<organism evidence="9 10">
    <name type="scientific">Candidatus Paraluminiphilus aquimaris</name>
    <dbReference type="NCBI Taxonomy" id="2518994"/>
    <lineage>
        <taxon>Bacteria</taxon>
        <taxon>Pseudomonadati</taxon>
        <taxon>Pseudomonadota</taxon>
        <taxon>Gammaproteobacteria</taxon>
        <taxon>Cellvibrionales</taxon>
        <taxon>Halieaceae</taxon>
        <taxon>Candidatus Paraluminiphilus</taxon>
    </lineage>
</organism>
<dbReference type="SUPFAM" id="SSF52374">
    <property type="entry name" value="Nucleotidylyl transferase"/>
    <property type="match status" value="1"/>
</dbReference>
<dbReference type="Pfam" id="PF00749">
    <property type="entry name" value="tRNA-synt_1c"/>
    <property type="match status" value="2"/>
</dbReference>
<evidence type="ECO:0000256" key="7">
    <source>
        <dbReference type="RuleBase" id="RU363037"/>
    </source>
</evidence>
<gene>
    <name evidence="9" type="ORF">E0F26_00210</name>
</gene>
<protein>
    <submittedName>
        <fullName evidence="9">tRNA glutamyl-Q(34) synthetase GluQRS</fullName>
        <ecNumber evidence="9">6.1.1.-</ecNumber>
    </submittedName>
</protein>
<dbReference type="InterPro" id="IPR020058">
    <property type="entry name" value="Glu/Gln-tRNA-synth_Ib_cat-dom"/>
</dbReference>
<evidence type="ECO:0000256" key="5">
    <source>
        <dbReference type="ARBA" id="ARBA00022840"/>
    </source>
</evidence>
<dbReference type="InterPro" id="IPR022380">
    <property type="entry name" value="Glu-Q_tRNA(Asp)_Synthase"/>
</dbReference>
<keyword evidence="3 7" id="KW-0547">Nucleotide-binding</keyword>
<keyword evidence="5 7" id="KW-0067">ATP-binding</keyword>
<dbReference type="Proteomes" id="UP001317963">
    <property type="component" value="Chromosome"/>
</dbReference>
<feature type="domain" description="Glutamyl/glutaminyl-tRNA synthetase class Ib catalytic" evidence="8">
    <location>
        <begin position="4"/>
        <end position="104"/>
    </location>
</feature>
<keyword evidence="1 7" id="KW-0436">Ligase</keyword>
<sequence>MYKGRFAPSPTGPLHFGSLVAALASFLDARYNQGTWQVRLDDIDPPRHDRSSFQTIPDCLEQHGLFWDNDLLLQSRRKETHEFYISKLRRAGRIFTCTCTRTTLGPLGQCQSDCPEKRHGQGSIRLHLSDATEPGFTDLVLGPQIPTVMPKNFVMKRRDGLIAYQLATAVDDIDEGYTHIIRGSDLLDSTFRQMAIHEALGKLSPRYGHLPLVTDSLGNKLSKQAGAQAVDETRPVANLRLALDFLNQTSPPSAAKSVGDVLNFATEHWRLNQLNQG</sequence>
<dbReference type="InterPro" id="IPR000924">
    <property type="entry name" value="Glu/Gln-tRNA-synth"/>
</dbReference>
<reference evidence="9 10" key="1">
    <citation type="submission" date="2019-02" db="EMBL/GenBank/DDBJ databases">
        <title>Halieaceae_genomes.</title>
        <authorList>
            <person name="Li S.-H."/>
        </authorList>
    </citation>
    <scope>NUCLEOTIDE SEQUENCE [LARGE SCALE GENOMIC DNA]</scope>
    <source>
        <strain evidence="9 10">JH123</strain>
    </source>
</reference>
<accession>A0ABY6Q3P8</accession>
<feature type="domain" description="Glutamyl/glutaminyl-tRNA synthetase class Ib catalytic" evidence="8">
    <location>
        <begin position="117"/>
        <end position="232"/>
    </location>
</feature>
<keyword evidence="2" id="KW-0479">Metal-binding</keyword>
<dbReference type="PANTHER" id="PTHR43311:SF1">
    <property type="entry name" value="GLUTAMYL-Q TRNA(ASP) SYNTHETASE"/>
    <property type="match status" value="1"/>
</dbReference>
<dbReference type="Gene3D" id="3.40.50.620">
    <property type="entry name" value="HUPs"/>
    <property type="match status" value="1"/>
</dbReference>
<dbReference type="NCBIfam" id="NF004314">
    <property type="entry name" value="PRK05710.1-3"/>
    <property type="match status" value="1"/>
</dbReference>
<dbReference type="PANTHER" id="PTHR43311">
    <property type="entry name" value="GLUTAMATE--TRNA LIGASE"/>
    <property type="match status" value="1"/>
</dbReference>
<evidence type="ECO:0000313" key="10">
    <source>
        <dbReference type="Proteomes" id="UP001317963"/>
    </source>
</evidence>
<evidence type="ECO:0000256" key="6">
    <source>
        <dbReference type="ARBA" id="ARBA00023146"/>
    </source>
</evidence>
<dbReference type="InterPro" id="IPR014729">
    <property type="entry name" value="Rossmann-like_a/b/a_fold"/>
</dbReference>
<name>A0ABY6Q3P8_9GAMM</name>
<evidence type="ECO:0000256" key="1">
    <source>
        <dbReference type="ARBA" id="ARBA00022598"/>
    </source>
</evidence>